<reference evidence="5 6" key="1">
    <citation type="submission" date="2018-12" db="EMBL/GenBank/DDBJ databases">
        <title>Genome sequencing of Eikenella corrodens KCOM 3110 (= JS217).</title>
        <authorList>
            <person name="Koo J.-K."/>
            <person name="Park S.-N."/>
            <person name="Lim Y.K."/>
        </authorList>
    </citation>
    <scope>NUCLEOTIDE SEQUENCE [LARGE SCALE GENOMIC DNA]</scope>
    <source>
        <strain evidence="5 6">KCOM 3110</strain>
    </source>
</reference>
<dbReference type="Gene3D" id="1.10.260.40">
    <property type="entry name" value="lambda repressor-like DNA-binding domains"/>
    <property type="match status" value="1"/>
</dbReference>
<keyword evidence="3" id="KW-0804">Transcription</keyword>
<evidence type="ECO:0000313" key="6">
    <source>
        <dbReference type="Proteomes" id="UP000282435"/>
    </source>
</evidence>
<evidence type="ECO:0000256" key="2">
    <source>
        <dbReference type="ARBA" id="ARBA00023125"/>
    </source>
</evidence>
<organism evidence="5 6">
    <name type="scientific">Eikenella corrodens</name>
    <dbReference type="NCBI Taxonomy" id="539"/>
    <lineage>
        <taxon>Bacteria</taxon>
        <taxon>Pseudomonadati</taxon>
        <taxon>Pseudomonadota</taxon>
        <taxon>Betaproteobacteria</taxon>
        <taxon>Neisseriales</taxon>
        <taxon>Neisseriaceae</taxon>
        <taxon>Eikenella</taxon>
    </lineage>
</organism>
<evidence type="ECO:0000259" key="4">
    <source>
        <dbReference type="PROSITE" id="PS50943"/>
    </source>
</evidence>
<dbReference type="InterPro" id="IPR001387">
    <property type="entry name" value="Cro/C1-type_HTH"/>
</dbReference>
<accession>A0A3S9SHK2</accession>
<dbReference type="InterPro" id="IPR010982">
    <property type="entry name" value="Lambda_DNA-bd_dom_sf"/>
</dbReference>
<evidence type="ECO:0000256" key="1">
    <source>
        <dbReference type="ARBA" id="ARBA00023015"/>
    </source>
</evidence>
<keyword evidence="2 5" id="KW-0238">DNA-binding</keyword>
<dbReference type="PANTHER" id="PTHR36511:SF3">
    <property type="entry name" value="ANTITOXIN HIGA-2"/>
    <property type="match status" value="1"/>
</dbReference>
<dbReference type="GO" id="GO:0003677">
    <property type="term" value="F:DNA binding"/>
    <property type="evidence" value="ECO:0007669"/>
    <property type="project" value="UniProtKB-KW"/>
</dbReference>
<dbReference type="EMBL" id="CP034670">
    <property type="protein sequence ID" value="AZR58986.1"/>
    <property type="molecule type" value="Genomic_DNA"/>
</dbReference>
<dbReference type="Proteomes" id="UP000282435">
    <property type="component" value="Chromosome"/>
</dbReference>
<gene>
    <name evidence="5" type="ORF">ELB75_02410</name>
</gene>
<dbReference type="OrthoDB" id="9799384at2"/>
<dbReference type="CDD" id="cd00093">
    <property type="entry name" value="HTH_XRE"/>
    <property type="match status" value="1"/>
</dbReference>
<sequence length="106" mass="11826">MKQRQYKSEISGVIHEMATALHEIDVIDKTTMRHFDKSCLTEIEPLDGAAIRAIREREALSQATFAVYLNISKNQVSAWERGTKKPSGTALKLLTIVKNKGIEAIA</sequence>
<keyword evidence="1" id="KW-0805">Transcription regulation</keyword>
<dbReference type="PANTHER" id="PTHR36511">
    <property type="entry name" value="MERR FAMILY BACTERIAL REGULATORY PROTEIN"/>
    <property type="match status" value="1"/>
</dbReference>
<dbReference type="Pfam" id="PF01381">
    <property type="entry name" value="HTH_3"/>
    <property type="match status" value="1"/>
</dbReference>
<protein>
    <submittedName>
        <fullName evidence="5">DNA-binding transcriptional regulator</fullName>
    </submittedName>
</protein>
<name>A0A3S9SHK2_EIKCO</name>
<dbReference type="AlphaFoldDB" id="A0A3S9SHK2"/>
<dbReference type="RefSeq" id="WP_126982575.1">
    <property type="nucleotide sequence ID" value="NZ_CP034670.1"/>
</dbReference>
<dbReference type="PROSITE" id="PS50943">
    <property type="entry name" value="HTH_CROC1"/>
    <property type="match status" value="1"/>
</dbReference>
<feature type="domain" description="HTH cro/C1-type" evidence="4">
    <location>
        <begin position="51"/>
        <end position="94"/>
    </location>
</feature>
<dbReference type="SMART" id="SM00530">
    <property type="entry name" value="HTH_XRE"/>
    <property type="match status" value="1"/>
</dbReference>
<evidence type="ECO:0000313" key="5">
    <source>
        <dbReference type="EMBL" id="AZR58986.1"/>
    </source>
</evidence>
<dbReference type="InterPro" id="IPR052359">
    <property type="entry name" value="HTH-type_reg/antitoxin"/>
</dbReference>
<evidence type="ECO:0000256" key="3">
    <source>
        <dbReference type="ARBA" id="ARBA00023163"/>
    </source>
</evidence>
<proteinExistence type="predicted"/>
<dbReference type="SUPFAM" id="SSF47413">
    <property type="entry name" value="lambda repressor-like DNA-binding domains"/>
    <property type="match status" value="1"/>
</dbReference>